<comment type="subcellular location">
    <subcellularLocation>
        <location evidence="3">Secreted</location>
    </subcellularLocation>
</comment>
<comment type="catalytic activity">
    <reaction evidence="1">
        <text>4 hydroquinone + O2 = 4 benzosemiquinone + 2 H2O</text>
        <dbReference type="Rhea" id="RHEA:11276"/>
        <dbReference type="ChEBI" id="CHEBI:15377"/>
        <dbReference type="ChEBI" id="CHEBI:15379"/>
        <dbReference type="ChEBI" id="CHEBI:17594"/>
        <dbReference type="ChEBI" id="CHEBI:17977"/>
        <dbReference type="EC" id="1.10.3.2"/>
    </reaction>
</comment>
<keyword evidence="10" id="KW-1015">Disulfide bond</keyword>
<comment type="cofactor">
    <cofactor evidence="2">
        <name>Cu cation</name>
        <dbReference type="ChEBI" id="CHEBI:23378"/>
    </cofactor>
</comment>
<dbReference type="FunFam" id="2.60.40.420:FF:000045">
    <property type="entry name" value="Laccase 2"/>
    <property type="match status" value="1"/>
</dbReference>
<keyword evidence="8" id="KW-0560">Oxidoreductase</keyword>
<dbReference type="Pfam" id="PF07732">
    <property type="entry name" value="Cu-oxidase_3"/>
    <property type="match status" value="1"/>
</dbReference>
<dbReference type="Pfam" id="PF00394">
    <property type="entry name" value="Cu-oxidase"/>
    <property type="match status" value="2"/>
</dbReference>
<dbReference type="InterPro" id="IPR011706">
    <property type="entry name" value="Cu-oxidase_C"/>
</dbReference>
<feature type="domain" description="Plastocyanin-like" evidence="14">
    <location>
        <begin position="469"/>
        <end position="572"/>
    </location>
</feature>
<evidence type="ECO:0000256" key="3">
    <source>
        <dbReference type="ARBA" id="ARBA00004613"/>
    </source>
</evidence>
<name>A0A5C3KG72_COPMA</name>
<dbReference type="InterPro" id="IPR045087">
    <property type="entry name" value="Cu-oxidase_fam"/>
</dbReference>
<evidence type="ECO:0000313" key="17">
    <source>
        <dbReference type="Proteomes" id="UP000307440"/>
    </source>
</evidence>
<evidence type="ECO:0000256" key="7">
    <source>
        <dbReference type="ARBA" id="ARBA00022723"/>
    </source>
</evidence>
<feature type="chain" id="PRO_5023037345" description="laccase" evidence="12">
    <location>
        <begin position="16"/>
        <end position="631"/>
    </location>
</feature>
<keyword evidence="7" id="KW-0479">Metal-binding</keyword>
<reference evidence="16 17" key="1">
    <citation type="journal article" date="2019" name="Nat. Ecol. Evol.">
        <title>Megaphylogeny resolves global patterns of mushroom evolution.</title>
        <authorList>
            <person name="Varga T."/>
            <person name="Krizsan K."/>
            <person name="Foldi C."/>
            <person name="Dima B."/>
            <person name="Sanchez-Garcia M."/>
            <person name="Sanchez-Ramirez S."/>
            <person name="Szollosi G.J."/>
            <person name="Szarkandi J.G."/>
            <person name="Papp V."/>
            <person name="Albert L."/>
            <person name="Andreopoulos W."/>
            <person name="Angelini C."/>
            <person name="Antonin V."/>
            <person name="Barry K.W."/>
            <person name="Bougher N.L."/>
            <person name="Buchanan P."/>
            <person name="Buyck B."/>
            <person name="Bense V."/>
            <person name="Catcheside P."/>
            <person name="Chovatia M."/>
            <person name="Cooper J."/>
            <person name="Damon W."/>
            <person name="Desjardin D."/>
            <person name="Finy P."/>
            <person name="Geml J."/>
            <person name="Haridas S."/>
            <person name="Hughes K."/>
            <person name="Justo A."/>
            <person name="Karasinski D."/>
            <person name="Kautmanova I."/>
            <person name="Kiss B."/>
            <person name="Kocsube S."/>
            <person name="Kotiranta H."/>
            <person name="LaButti K.M."/>
            <person name="Lechner B.E."/>
            <person name="Liimatainen K."/>
            <person name="Lipzen A."/>
            <person name="Lukacs Z."/>
            <person name="Mihaltcheva S."/>
            <person name="Morgado L.N."/>
            <person name="Niskanen T."/>
            <person name="Noordeloos M.E."/>
            <person name="Ohm R.A."/>
            <person name="Ortiz-Santana B."/>
            <person name="Ovrebo C."/>
            <person name="Racz N."/>
            <person name="Riley R."/>
            <person name="Savchenko A."/>
            <person name="Shiryaev A."/>
            <person name="Soop K."/>
            <person name="Spirin V."/>
            <person name="Szebenyi C."/>
            <person name="Tomsovsky M."/>
            <person name="Tulloss R.E."/>
            <person name="Uehling J."/>
            <person name="Grigoriev I.V."/>
            <person name="Vagvolgyi C."/>
            <person name="Papp T."/>
            <person name="Martin F.M."/>
            <person name="Miettinen O."/>
            <person name="Hibbett D.S."/>
            <person name="Nagy L.G."/>
        </authorList>
    </citation>
    <scope>NUCLEOTIDE SEQUENCE [LARGE SCALE GENOMIC DNA]</scope>
    <source>
        <strain evidence="16 17">CBS 121175</strain>
    </source>
</reference>
<evidence type="ECO:0000256" key="1">
    <source>
        <dbReference type="ARBA" id="ARBA00000349"/>
    </source>
</evidence>
<feature type="signal peptide" evidence="12">
    <location>
        <begin position="1"/>
        <end position="15"/>
    </location>
</feature>
<evidence type="ECO:0000256" key="4">
    <source>
        <dbReference type="ARBA" id="ARBA00010609"/>
    </source>
</evidence>
<dbReference type="GO" id="GO:0052716">
    <property type="term" value="F:hydroquinone:oxygen oxidoreductase activity"/>
    <property type="evidence" value="ECO:0007669"/>
    <property type="project" value="UniProtKB-EC"/>
</dbReference>
<evidence type="ECO:0000256" key="11">
    <source>
        <dbReference type="ARBA" id="ARBA00023180"/>
    </source>
</evidence>
<sequence length="631" mass="69641">MTAALASWLATGVSAIGPVGTLTVTNMNVSPDGFNRSIIAVNRQHPSPLITARKGDNFQLTVVNQLTDVTILRQTSVHTDIKKHWHGIFQQTTAWADGPDGVSQCPVAQFDKPFTYKFNAGREAGSFWYHSHFHTQYCDGLRGPLVIYDDKDPHKDRYDIDDETTVITLADWYHLPASTIGKGPAVTNATLINGKGRNPGGPQTELAIVNVRPNKRYRFRLIIKHSGLAYPMYYTINATCIRKHQPFVWKPNKHVGRWRSSSTSFGKTKLVQTMLGYLMGQHGTANRLISLSCDPNYVFSIDGHDLTVIEADGQSTQPLQVQNLTIFAGQRYSFVLKADQPPGNYWIRAVPNTGVSGLLNTSGSEGGGLNSAILRYIHRDVQPVDPTTSPTPNPTILQEENLRSLQNNLPPPVINPGDLDVVTLDPRFNLNPGSDFNFSINGITWESNVENPILLQLLNHVPPDQLVNQGFIRRIKRNDIIEIRLPAVPNSGGPHPFHLHGHAFWVIKSAGTNKTNFVNPVRRDVVNTGIGNDPNDSVILRFRADNPGPWFFHCHIEFHLLAGLAMVFIEDSDNIPKVVKPPGASRASVTLTGTYTAGRSPPECSEGGSADCHQSALPHAWTIQVQKAMET</sequence>
<evidence type="ECO:0000256" key="8">
    <source>
        <dbReference type="ARBA" id="ARBA00023002"/>
    </source>
</evidence>
<organism evidence="16 17">
    <name type="scientific">Coprinopsis marcescibilis</name>
    <name type="common">Agaric fungus</name>
    <name type="synonym">Psathyrella marcescibilis</name>
    <dbReference type="NCBI Taxonomy" id="230819"/>
    <lineage>
        <taxon>Eukaryota</taxon>
        <taxon>Fungi</taxon>
        <taxon>Dikarya</taxon>
        <taxon>Basidiomycota</taxon>
        <taxon>Agaricomycotina</taxon>
        <taxon>Agaricomycetes</taxon>
        <taxon>Agaricomycetidae</taxon>
        <taxon>Agaricales</taxon>
        <taxon>Agaricineae</taxon>
        <taxon>Psathyrellaceae</taxon>
        <taxon>Coprinopsis</taxon>
    </lineage>
</organism>
<accession>A0A5C3KG72</accession>
<dbReference type="CDD" id="cd13903">
    <property type="entry name" value="CuRO_3_Tv-LCC_like"/>
    <property type="match status" value="1"/>
</dbReference>
<proteinExistence type="inferred from homology"/>
<keyword evidence="12" id="KW-0732">Signal</keyword>
<comment type="similarity">
    <text evidence="4">Belongs to the multicopper oxidase family.</text>
</comment>
<protein>
    <recommendedName>
        <fullName evidence="5">laccase</fullName>
        <ecNumber evidence="5">1.10.3.2</ecNumber>
    </recommendedName>
</protein>
<dbReference type="InterPro" id="IPR002355">
    <property type="entry name" value="Cu_oxidase_Cu_BS"/>
</dbReference>
<dbReference type="PROSITE" id="PS00080">
    <property type="entry name" value="MULTICOPPER_OXIDASE2"/>
    <property type="match status" value="1"/>
</dbReference>
<dbReference type="GO" id="GO:0005507">
    <property type="term" value="F:copper ion binding"/>
    <property type="evidence" value="ECO:0007669"/>
    <property type="project" value="InterPro"/>
</dbReference>
<dbReference type="EMBL" id="ML210361">
    <property type="protein sequence ID" value="TFK19081.1"/>
    <property type="molecule type" value="Genomic_DNA"/>
</dbReference>
<dbReference type="InterPro" id="IPR011707">
    <property type="entry name" value="Cu-oxidase-like_N"/>
</dbReference>
<evidence type="ECO:0000259" key="14">
    <source>
        <dbReference type="Pfam" id="PF07731"/>
    </source>
</evidence>
<feature type="domain" description="Plastocyanin-like" evidence="13">
    <location>
        <begin position="287"/>
        <end position="377"/>
    </location>
</feature>
<evidence type="ECO:0000256" key="6">
    <source>
        <dbReference type="ARBA" id="ARBA00022525"/>
    </source>
</evidence>
<gene>
    <name evidence="16" type="ORF">FA15DRAFT_727470</name>
</gene>
<dbReference type="InterPro" id="IPR008972">
    <property type="entry name" value="Cupredoxin"/>
</dbReference>
<keyword evidence="6" id="KW-0964">Secreted</keyword>
<dbReference type="Pfam" id="PF07731">
    <property type="entry name" value="Cu-oxidase_2"/>
    <property type="match status" value="1"/>
</dbReference>
<evidence type="ECO:0000313" key="16">
    <source>
        <dbReference type="EMBL" id="TFK19081.1"/>
    </source>
</evidence>
<dbReference type="EC" id="1.10.3.2" evidence="5"/>
<evidence type="ECO:0000256" key="10">
    <source>
        <dbReference type="ARBA" id="ARBA00023157"/>
    </source>
</evidence>
<feature type="domain" description="Plastocyanin-like" evidence="13">
    <location>
        <begin position="163"/>
        <end position="222"/>
    </location>
</feature>
<dbReference type="PANTHER" id="PTHR11709">
    <property type="entry name" value="MULTI-COPPER OXIDASE"/>
    <property type="match status" value="1"/>
</dbReference>
<evidence type="ECO:0000256" key="9">
    <source>
        <dbReference type="ARBA" id="ARBA00023008"/>
    </source>
</evidence>
<dbReference type="GO" id="GO:0005576">
    <property type="term" value="C:extracellular region"/>
    <property type="evidence" value="ECO:0007669"/>
    <property type="project" value="UniProtKB-SubCell"/>
</dbReference>
<keyword evidence="17" id="KW-1185">Reference proteome</keyword>
<evidence type="ECO:0000256" key="5">
    <source>
        <dbReference type="ARBA" id="ARBA00012297"/>
    </source>
</evidence>
<evidence type="ECO:0000259" key="15">
    <source>
        <dbReference type="Pfam" id="PF07732"/>
    </source>
</evidence>
<feature type="domain" description="Plastocyanin-like" evidence="15">
    <location>
        <begin position="24"/>
        <end position="151"/>
    </location>
</feature>
<evidence type="ECO:0000259" key="13">
    <source>
        <dbReference type="Pfam" id="PF00394"/>
    </source>
</evidence>
<keyword evidence="11" id="KW-0325">Glycoprotein</keyword>
<dbReference type="STRING" id="230819.A0A5C3KG72"/>
<dbReference type="InterPro" id="IPR001117">
    <property type="entry name" value="Cu-oxidase_2nd"/>
</dbReference>
<dbReference type="SUPFAM" id="SSF49503">
    <property type="entry name" value="Cupredoxins"/>
    <property type="match status" value="4"/>
</dbReference>
<dbReference type="OrthoDB" id="2121828at2759"/>
<dbReference type="Gene3D" id="2.60.40.420">
    <property type="entry name" value="Cupredoxins - blue copper proteins"/>
    <property type="match status" value="4"/>
</dbReference>
<dbReference type="PROSITE" id="PS00079">
    <property type="entry name" value="MULTICOPPER_OXIDASE1"/>
    <property type="match status" value="2"/>
</dbReference>
<dbReference type="PANTHER" id="PTHR11709:SF394">
    <property type="entry name" value="FI03373P-RELATED"/>
    <property type="match status" value="1"/>
</dbReference>
<dbReference type="InterPro" id="IPR033138">
    <property type="entry name" value="Cu_oxidase_CS"/>
</dbReference>
<keyword evidence="9" id="KW-0186">Copper</keyword>
<dbReference type="AlphaFoldDB" id="A0A5C3KG72"/>
<evidence type="ECO:0000256" key="12">
    <source>
        <dbReference type="SAM" id="SignalP"/>
    </source>
</evidence>
<dbReference type="Proteomes" id="UP000307440">
    <property type="component" value="Unassembled WGS sequence"/>
</dbReference>
<evidence type="ECO:0000256" key="2">
    <source>
        <dbReference type="ARBA" id="ARBA00001935"/>
    </source>
</evidence>